<dbReference type="AlphaFoldDB" id="N6YW90"/>
<dbReference type="EMBL" id="AMXE01000050">
    <property type="protein sequence ID" value="ENO86692.1"/>
    <property type="molecule type" value="Genomic_DNA"/>
</dbReference>
<dbReference type="CDD" id="cd03801">
    <property type="entry name" value="GT4_PimA-like"/>
    <property type="match status" value="1"/>
</dbReference>
<dbReference type="STRING" id="1123367.GCA_000621305_02239"/>
<sequence>MHYRAPLFERLSEWNDITVIHRGPELPGIWRFSQKVVGYQKIGPFDFVESGSLTGIDILVVMQNLRLIQYWLLPLNFWRKYAFVFWGIGVSSSGGLAREKSLISRVRGFCSSFADGIGFYSAHPLPFYPQKALKKAVVVGNSVESPNSENLAYCCKDSFLFIGSLDARKGLPVLFRTFAQYLDKLPTDSGIRLLRVVGDGPLRKELENLATTLKISKSVRFEGAVTDAEVKKRFFSVAAATVSPLQAGLSVAESFSYGVPFITHRYPVSGGEYLSIKDGENGFLFEREEDLLASLLKIGADPAESARLGNNAYAFYRENLQMSQYAERFNTLLHESYRRFNK</sequence>
<gene>
    <name evidence="4" type="ORF">C666_12585</name>
</gene>
<keyword evidence="1" id="KW-0328">Glycosyltransferase</keyword>
<dbReference type="InterPro" id="IPR001296">
    <property type="entry name" value="Glyco_trans_1"/>
</dbReference>
<feature type="domain" description="Glycosyl transferase family 1" evidence="3">
    <location>
        <begin position="158"/>
        <end position="314"/>
    </location>
</feature>
<reference evidence="4 5" key="1">
    <citation type="submission" date="2012-09" db="EMBL/GenBank/DDBJ databases">
        <title>Draft Genome Sequences of 6 Strains from Genus Thauera.</title>
        <authorList>
            <person name="Liu B."/>
            <person name="Shapleigh J.P."/>
            <person name="Frostegard A.H."/>
        </authorList>
    </citation>
    <scope>NUCLEOTIDE SEQUENCE [LARGE SCALE GENOMIC DNA]</scope>
    <source>
        <strain evidence="5">47Lol / DSM 12138</strain>
    </source>
</reference>
<keyword evidence="2 4" id="KW-0808">Transferase</keyword>
<evidence type="ECO:0000256" key="1">
    <source>
        <dbReference type="ARBA" id="ARBA00022676"/>
    </source>
</evidence>
<evidence type="ECO:0000313" key="4">
    <source>
        <dbReference type="EMBL" id="ENO86692.1"/>
    </source>
</evidence>
<keyword evidence="5" id="KW-1185">Reference proteome</keyword>
<dbReference type="PANTHER" id="PTHR12526">
    <property type="entry name" value="GLYCOSYLTRANSFERASE"/>
    <property type="match status" value="1"/>
</dbReference>
<dbReference type="PANTHER" id="PTHR12526:SF510">
    <property type="entry name" value="D-INOSITOL 3-PHOSPHATE GLYCOSYLTRANSFERASE"/>
    <property type="match status" value="1"/>
</dbReference>
<evidence type="ECO:0000313" key="5">
    <source>
        <dbReference type="Proteomes" id="UP000013232"/>
    </source>
</evidence>
<protein>
    <submittedName>
        <fullName evidence="4">Group 1 glycosyl transferase</fullName>
    </submittedName>
</protein>
<dbReference type="GO" id="GO:0016757">
    <property type="term" value="F:glycosyltransferase activity"/>
    <property type="evidence" value="ECO:0007669"/>
    <property type="project" value="UniProtKB-KW"/>
</dbReference>
<dbReference type="Gene3D" id="3.40.50.2000">
    <property type="entry name" value="Glycogen Phosphorylase B"/>
    <property type="match status" value="1"/>
</dbReference>
<name>N6YW90_THAL4</name>
<dbReference type="OrthoDB" id="9775208at2"/>
<evidence type="ECO:0000256" key="2">
    <source>
        <dbReference type="ARBA" id="ARBA00022679"/>
    </source>
</evidence>
<dbReference type="Proteomes" id="UP000013232">
    <property type="component" value="Unassembled WGS sequence"/>
</dbReference>
<dbReference type="eggNOG" id="COG0438">
    <property type="taxonomic scope" value="Bacteria"/>
</dbReference>
<dbReference type="Pfam" id="PF00534">
    <property type="entry name" value="Glycos_transf_1"/>
    <property type="match status" value="1"/>
</dbReference>
<comment type="caution">
    <text evidence="4">The sequence shown here is derived from an EMBL/GenBank/DDBJ whole genome shotgun (WGS) entry which is preliminary data.</text>
</comment>
<organism evidence="4 5">
    <name type="scientific">Thauera linaloolentis (strain DSM 12138 / JCM 21573 / CCUG 41526 / CIP 105981 / IAM 15112 / NBRC 102519 / 47Lol)</name>
    <dbReference type="NCBI Taxonomy" id="1123367"/>
    <lineage>
        <taxon>Bacteria</taxon>
        <taxon>Pseudomonadati</taxon>
        <taxon>Pseudomonadota</taxon>
        <taxon>Betaproteobacteria</taxon>
        <taxon>Rhodocyclales</taxon>
        <taxon>Zoogloeaceae</taxon>
        <taxon>Thauera</taxon>
    </lineage>
</organism>
<accession>N6YW90</accession>
<proteinExistence type="predicted"/>
<evidence type="ECO:0000259" key="3">
    <source>
        <dbReference type="Pfam" id="PF00534"/>
    </source>
</evidence>
<dbReference type="SUPFAM" id="SSF53756">
    <property type="entry name" value="UDP-Glycosyltransferase/glycogen phosphorylase"/>
    <property type="match status" value="1"/>
</dbReference>